<evidence type="ECO:0000313" key="3">
    <source>
        <dbReference type="EMBL" id="VAW77868.1"/>
    </source>
</evidence>
<name>A0A3B0YAK3_9ZZZZ</name>
<reference evidence="3" key="1">
    <citation type="submission" date="2018-06" db="EMBL/GenBank/DDBJ databases">
        <authorList>
            <person name="Zhirakovskaya E."/>
        </authorList>
    </citation>
    <scope>NUCLEOTIDE SEQUENCE</scope>
</reference>
<dbReference type="SUPFAM" id="SSF55326">
    <property type="entry name" value="PurM N-terminal domain-like"/>
    <property type="match status" value="1"/>
</dbReference>
<proteinExistence type="inferred from homology"/>
<dbReference type="InterPro" id="IPR036921">
    <property type="entry name" value="PurM-like_N_sf"/>
</dbReference>
<sequence length="320" mass="33740">MSVSEFNIIQRYFRREHAAPGVTLGIGDDAALLMPTPDMTQVVAIDTLVAGRHFPEQTTATDIGHKALAVNLSDLAAMGAQPLWATLALTLPDVNEDWLAGFSEGFFQLAGRFNIALVGGDTTRGPLTITVQVQGQVDASRALRRDAAKPGQHIFVTGTPGDAAYALQQLQAGEPVADELLARLNRPEPRVTFGMALAGVAASAIDVSDGLLADLQHVLDAGACGAQLNVDAVPRSPALQSLDDTTALACQLGGGDDYELCFTADADCVEQVYRAAEDNALPIAEIGIIEPQSGIRCVRDDGSPYSPTVEGFDHFRDTDG</sequence>
<feature type="domain" description="PurM-like N-terminal" evidence="1">
    <location>
        <begin position="27"/>
        <end position="137"/>
    </location>
</feature>
<dbReference type="NCBIfam" id="TIGR01379">
    <property type="entry name" value="thiL"/>
    <property type="match status" value="1"/>
</dbReference>
<dbReference type="Pfam" id="PF00586">
    <property type="entry name" value="AIRS"/>
    <property type="match status" value="1"/>
</dbReference>
<dbReference type="PANTHER" id="PTHR30270">
    <property type="entry name" value="THIAMINE-MONOPHOSPHATE KINASE"/>
    <property type="match status" value="1"/>
</dbReference>
<gene>
    <name evidence="3" type="ORF">MNBD_GAMMA15-39</name>
</gene>
<dbReference type="InterPro" id="IPR010918">
    <property type="entry name" value="PurM-like_C_dom"/>
</dbReference>
<evidence type="ECO:0000259" key="2">
    <source>
        <dbReference type="Pfam" id="PF02769"/>
    </source>
</evidence>
<keyword evidence="3" id="KW-0418">Kinase</keyword>
<dbReference type="InterPro" id="IPR006283">
    <property type="entry name" value="ThiL-like"/>
</dbReference>
<keyword evidence="3" id="KW-0808">Transferase</keyword>
<feature type="domain" description="PurM-like C-terminal" evidence="2">
    <location>
        <begin position="149"/>
        <end position="296"/>
    </location>
</feature>
<dbReference type="GO" id="GO:0009030">
    <property type="term" value="F:thiamine-phosphate kinase activity"/>
    <property type="evidence" value="ECO:0007669"/>
    <property type="project" value="UniProtKB-EC"/>
</dbReference>
<dbReference type="PANTHER" id="PTHR30270:SF0">
    <property type="entry name" value="THIAMINE-MONOPHOSPHATE KINASE"/>
    <property type="match status" value="1"/>
</dbReference>
<dbReference type="EC" id="2.7.4.16" evidence="3"/>
<dbReference type="Gene3D" id="3.30.1330.10">
    <property type="entry name" value="PurM-like, N-terminal domain"/>
    <property type="match status" value="1"/>
</dbReference>
<dbReference type="Pfam" id="PF02769">
    <property type="entry name" value="AIRS_C"/>
    <property type="match status" value="1"/>
</dbReference>
<dbReference type="InterPro" id="IPR036676">
    <property type="entry name" value="PurM-like_C_sf"/>
</dbReference>
<dbReference type="SUPFAM" id="SSF56042">
    <property type="entry name" value="PurM C-terminal domain-like"/>
    <property type="match status" value="1"/>
</dbReference>
<accession>A0A3B0YAK3</accession>
<dbReference type="EMBL" id="UOFN01000083">
    <property type="protein sequence ID" value="VAW77868.1"/>
    <property type="molecule type" value="Genomic_DNA"/>
</dbReference>
<organism evidence="3">
    <name type="scientific">hydrothermal vent metagenome</name>
    <dbReference type="NCBI Taxonomy" id="652676"/>
    <lineage>
        <taxon>unclassified sequences</taxon>
        <taxon>metagenomes</taxon>
        <taxon>ecological metagenomes</taxon>
    </lineage>
</organism>
<evidence type="ECO:0000259" key="1">
    <source>
        <dbReference type="Pfam" id="PF00586"/>
    </source>
</evidence>
<dbReference type="HAMAP" id="MF_02128">
    <property type="entry name" value="TMP_kinase"/>
    <property type="match status" value="1"/>
</dbReference>
<dbReference type="AlphaFoldDB" id="A0A3B0YAK3"/>
<dbReference type="CDD" id="cd02194">
    <property type="entry name" value="ThiL"/>
    <property type="match status" value="1"/>
</dbReference>
<dbReference type="PIRSF" id="PIRSF005303">
    <property type="entry name" value="Thiam_monoph_kin"/>
    <property type="match status" value="1"/>
</dbReference>
<dbReference type="Gene3D" id="3.90.650.10">
    <property type="entry name" value="PurM-like C-terminal domain"/>
    <property type="match status" value="1"/>
</dbReference>
<dbReference type="InterPro" id="IPR016188">
    <property type="entry name" value="PurM-like_N"/>
</dbReference>
<protein>
    <submittedName>
        <fullName evidence="3">Thiamine-monophosphate kinase</fullName>
        <ecNumber evidence="3">2.7.4.16</ecNumber>
    </submittedName>
</protein>
<dbReference type="GO" id="GO:0009228">
    <property type="term" value="P:thiamine biosynthetic process"/>
    <property type="evidence" value="ECO:0007669"/>
    <property type="project" value="InterPro"/>
</dbReference>